<evidence type="ECO:0000256" key="1">
    <source>
        <dbReference type="SAM" id="MobiDB-lite"/>
    </source>
</evidence>
<dbReference type="OrthoDB" id="2421327at2759"/>
<evidence type="ECO:0000313" key="3">
    <source>
        <dbReference type="EMBL" id="OBZ68030.1"/>
    </source>
</evidence>
<dbReference type="PANTHER" id="PTHR38046">
    <property type="entry name" value="CRYPTIC LOCI REGULATOR 2"/>
    <property type="match status" value="1"/>
</dbReference>
<evidence type="ECO:0000313" key="4">
    <source>
        <dbReference type="Proteomes" id="UP000092993"/>
    </source>
</evidence>
<evidence type="ECO:0000259" key="2">
    <source>
        <dbReference type="Pfam" id="PF16761"/>
    </source>
</evidence>
<dbReference type="EMBL" id="LUGG01000022">
    <property type="protein sequence ID" value="OBZ68030.1"/>
    <property type="molecule type" value="Genomic_DNA"/>
</dbReference>
<feature type="region of interest" description="Disordered" evidence="1">
    <location>
        <begin position="177"/>
        <end position="209"/>
    </location>
</feature>
<dbReference type="Pfam" id="PF16761">
    <property type="entry name" value="Clr2_transil"/>
    <property type="match status" value="1"/>
</dbReference>
<dbReference type="InterPro" id="IPR038986">
    <property type="entry name" value="Clr2"/>
</dbReference>
<proteinExistence type="predicted"/>
<feature type="domain" description="Cryptic loci regulator 2 N-terminal" evidence="2">
    <location>
        <begin position="96"/>
        <end position="163"/>
    </location>
</feature>
<sequence>MTSIIKTDYYEAFDYAGKALGIVLTPFATDAVPGRDPLRTRSDRDENGMVDYYEEADEKSERFWRMRLGEFLALHVVREDMLKEGMTPRRYDRTLLSEFPEGYKLWVHKKGDPHDPRKDFYLHGSRYVRQFRSPMEFCLHLKWLANGKPMKPGDKPDCQCCYCDGSQRQGAISAKFGYYHPGHHDQNKKRKDKDKDGDGKGKRRSTASVFIPAKDYTKLNVA</sequence>
<dbReference type="Proteomes" id="UP000092993">
    <property type="component" value="Unassembled WGS sequence"/>
</dbReference>
<protein>
    <recommendedName>
        <fullName evidence="2">Cryptic loci regulator 2 N-terminal domain-containing protein</fullName>
    </recommendedName>
</protein>
<accession>A0A1C7LTQ2</accession>
<dbReference type="PANTHER" id="PTHR38046:SF1">
    <property type="entry name" value="CRYPTIC LOCI REGULATOR 2"/>
    <property type="match status" value="1"/>
</dbReference>
<name>A0A1C7LTQ2_GRIFR</name>
<dbReference type="GO" id="GO:0033553">
    <property type="term" value="C:rDNA heterochromatin"/>
    <property type="evidence" value="ECO:0007669"/>
    <property type="project" value="TreeGrafter"/>
</dbReference>
<dbReference type="GO" id="GO:0030466">
    <property type="term" value="P:silent mating-type cassette heterochromatin formation"/>
    <property type="evidence" value="ECO:0007669"/>
    <property type="project" value="TreeGrafter"/>
</dbReference>
<organism evidence="3 4">
    <name type="scientific">Grifola frondosa</name>
    <name type="common">Maitake</name>
    <name type="synonym">Polyporus frondosus</name>
    <dbReference type="NCBI Taxonomy" id="5627"/>
    <lineage>
        <taxon>Eukaryota</taxon>
        <taxon>Fungi</taxon>
        <taxon>Dikarya</taxon>
        <taxon>Basidiomycota</taxon>
        <taxon>Agaricomycotina</taxon>
        <taxon>Agaricomycetes</taxon>
        <taxon>Polyporales</taxon>
        <taxon>Grifolaceae</taxon>
        <taxon>Grifola</taxon>
    </lineage>
</organism>
<dbReference type="InterPro" id="IPR031915">
    <property type="entry name" value="Clr2_N"/>
</dbReference>
<dbReference type="STRING" id="5627.A0A1C7LTQ2"/>
<gene>
    <name evidence="3" type="ORF">A0H81_11710</name>
</gene>
<comment type="caution">
    <text evidence="3">The sequence shown here is derived from an EMBL/GenBank/DDBJ whole genome shotgun (WGS) entry which is preliminary data.</text>
</comment>
<dbReference type="AlphaFoldDB" id="A0A1C7LTQ2"/>
<dbReference type="OMA" id="RSPMEFC"/>
<dbReference type="GO" id="GO:0031934">
    <property type="term" value="C:mating-type region heterochromatin"/>
    <property type="evidence" value="ECO:0007669"/>
    <property type="project" value="TreeGrafter"/>
</dbReference>
<reference evidence="3 4" key="1">
    <citation type="submission" date="2016-03" db="EMBL/GenBank/DDBJ databases">
        <title>Whole genome sequencing of Grifola frondosa 9006-11.</title>
        <authorList>
            <person name="Min B."/>
            <person name="Park H."/>
            <person name="Kim J.-G."/>
            <person name="Cho H."/>
            <person name="Oh Y.-L."/>
            <person name="Kong W.-S."/>
            <person name="Choi I.-G."/>
        </authorList>
    </citation>
    <scope>NUCLEOTIDE SEQUENCE [LARGE SCALE GENOMIC DNA]</scope>
    <source>
        <strain evidence="3 4">9006-11</strain>
    </source>
</reference>
<dbReference type="GO" id="GO:0070824">
    <property type="term" value="C:SHREC complex"/>
    <property type="evidence" value="ECO:0007669"/>
    <property type="project" value="InterPro"/>
</dbReference>
<keyword evidence="4" id="KW-1185">Reference proteome</keyword>